<comment type="caution">
    <text evidence="3">The sequence shown here is derived from an EMBL/GenBank/DDBJ whole genome shotgun (WGS) entry which is preliminary data.</text>
</comment>
<feature type="repeat" description="ANK" evidence="1">
    <location>
        <begin position="142"/>
        <end position="174"/>
    </location>
</feature>
<gene>
    <name evidence="3" type="ORF">CCMP2556_LOCUS54241</name>
</gene>
<keyword evidence="4" id="KW-1185">Reference proteome</keyword>
<evidence type="ECO:0000256" key="1">
    <source>
        <dbReference type="PROSITE-ProRule" id="PRU00023"/>
    </source>
</evidence>
<organism evidence="3 4">
    <name type="scientific">Durusdinium trenchii</name>
    <dbReference type="NCBI Taxonomy" id="1381693"/>
    <lineage>
        <taxon>Eukaryota</taxon>
        <taxon>Sar</taxon>
        <taxon>Alveolata</taxon>
        <taxon>Dinophyceae</taxon>
        <taxon>Suessiales</taxon>
        <taxon>Symbiodiniaceae</taxon>
        <taxon>Durusdinium</taxon>
    </lineage>
</organism>
<name>A0ABP0SWI6_9DINO</name>
<dbReference type="InterPro" id="IPR036770">
    <property type="entry name" value="Ankyrin_rpt-contain_sf"/>
</dbReference>
<evidence type="ECO:0000313" key="4">
    <source>
        <dbReference type="Proteomes" id="UP001642484"/>
    </source>
</evidence>
<proteinExistence type="predicted"/>
<dbReference type="Gene3D" id="1.25.40.20">
    <property type="entry name" value="Ankyrin repeat-containing domain"/>
    <property type="match status" value="1"/>
</dbReference>
<accession>A0ABP0SWI6</accession>
<evidence type="ECO:0000313" key="3">
    <source>
        <dbReference type="EMBL" id="CAK9116738.1"/>
    </source>
</evidence>
<evidence type="ECO:0000256" key="2">
    <source>
        <dbReference type="SAM" id="Coils"/>
    </source>
</evidence>
<sequence length="207" mass="22646">MVLLTCACPTNDVSRSMEVDIEAEAEMILKAEQELVELRWSLQRARSEAEQQVDDLMKEVKTNQEALAKTEPELAKEIKETAEKIKEVKAEKAAEEAAAKEHEAAVAAGRAKEEEERQVAVADFLKKYGFKSVNSPKRSLLWSSYALHKAAKQGDARMVEFLLLEGAVKDQKDSSGKTPAQIAKAGKHTAVLRVLDDGSRSGAHGGA</sequence>
<keyword evidence="2" id="KW-0175">Coiled coil</keyword>
<feature type="coiled-coil region" evidence="2">
    <location>
        <begin position="28"/>
        <end position="105"/>
    </location>
</feature>
<keyword evidence="1" id="KW-0040">ANK repeat</keyword>
<dbReference type="Proteomes" id="UP001642484">
    <property type="component" value="Unassembled WGS sequence"/>
</dbReference>
<dbReference type="Pfam" id="PF13857">
    <property type="entry name" value="Ank_5"/>
    <property type="match status" value="1"/>
</dbReference>
<evidence type="ECO:0008006" key="5">
    <source>
        <dbReference type="Google" id="ProtNLM"/>
    </source>
</evidence>
<reference evidence="3 4" key="1">
    <citation type="submission" date="2024-02" db="EMBL/GenBank/DDBJ databases">
        <authorList>
            <person name="Chen Y."/>
            <person name="Shah S."/>
            <person name="Dougan E. K."/>
            <person name="Thang M."/>
            <person name="Chan C."/>
        </authorList>
    </citation>
    <scope>NUCLEOTIDE SEQUENCE [LARGE SCALE GENOMIC DNA]</scope>
</reference>
<protein>
    <recommendedName>
        <fullName evidence="5">Ankyrin repeat domain-containing protein</fullName>
    </recommendedName>
</protein>
<dbReference type="InterPro" id="IPR002110">
    <property type="entry name" value="Ankyrin_rpt"/>
</dbReference>
<dbReference type="EMBL" id="CAXAMN010028495">
    <property type="protein sequence ID" value="CAK9116738.1"/>
    <property type="molecule type" value="Genomic_DNA"/>
</dbReference>
<dbReference type="PROSITE" id="PS50088">
    <property type="entry name" value="ANK_REPEAT"/>
    <property type="match status" value="1"/>
</dbReference>
<dbReference type="SUPFAM" id="SSF48403">
    <property type="entry name" value="Ankyrin repeat"/>
    <property type="match status" value="1"/>
</dbReference>